<dbReference type="AlphaFoldDB" id="D8QCK6"/>
<keyword evidence="1" id="KW-0732">Signal</keyword>
<dbReference type="Proteomes" id="UP000007431">
    <property type="component" value="Unassembled WGS sequence"/>
</dbReference>
<gene>
    <name evidence="2" type="ORF">SCHCODRAFT_83000</name>
</gene>
<accession>D8QCK6</accession>
<dbReference type="InParanoid" id="D8QCK6"/>
<dbReference type="SUPFAM" id="SSF56973">
    <property type="entry name" value="Aerolisin/ETX pore-forming domain"/>
    <property type="match status" value="1"/>
</dbReference>
<dbReference type="RefSeq" id="XP_003029849.1">
    <property type="nucleotide sequence ID" value="XM_003029803.1"/>
</dbReference>
<keyword evidence="3" id="KW-1185">Reference proteome</keyword>
<sequence length="308" mass="32744">MARLTFTFVAASLALSMLAAASPMPAPRLNAVPRDAAKLAVDEKTGNYIAFDAAGKHLGFIEPSASLGRRDGSCAALSSDDVQKLPGWDKLVSQANDNWGDHKRKIVTNDSDYPDRPASICAMDAGDIAIDGDPECTTSTQTLSTGVKDTTGIATVSQVTGTSFSSSQTVTQESSISVGETVDVKVGIPEVADVTSSTSLTATFTNSLSKTTTSTSNQQTTQTVAINIPKDSTCNITYKQTSCSTHGSGQVPFTATGWVWFEYDSKTEGHYKWALNMDNLLSDDERSSYMKFDSVVSTDTKGDYQADC</sequence>
<dbReference type="Gene3D" id="2.170.15.10">
    <property type="entry name" value="Proaerolysin, chain A, domain 3"/>
    <property type="match status" value="1"/>
</dbReference>
<name>D8QCK6_SCHCM</name>
<dbReference type="eggNOG" id="ENOG502SREE">
    <property type="taxonomic scope" value="Eukaryota"/>
</dbReference>
<dbReference type="KEGG" id="scm:SCHCO_02670601"/>
<organism evidence="3">
    <name type="scientific">Schizophyllum commune (strain H4-8 / FGSC 9210)</name>
    <name type="common">Split gill fungus</name>
    <dbReference type="NCBI Taxonomy" id="578458"/>
    <lineage>
        <taxon>Eukaryota</taxon>
        <taxon>Fungi</taxon>
        <taxon>Dikarya</taxon>
        <taxon>Basidiomycota</taxon>
        <taxon>Agaricomycotina</taxon>
        <taxon>Agaricomycetes</taxon>
        <taxon>Agaricomycetidae</taxon>
        <taxon>Agaricales</taxon>
        <taxon>Schizophyllaceae</taxon>
        <taxon>Schizophyllum</taxon>
    </lineage>
</organism>
<evidence type="ECO:0000256" key="1">
    <source>
        <dbReference type="SAM" id="SignalP"/>
    </source>
</evidence>
<evidence type="ECO:0000313" key="2">
    <source>
        <dbReference type="EMBL" id="EFI94946.1"/>
    </source>
</evidence>
<dbReference type="EMBL" id="GL377309">
    <property type="protein sequence ID" value="EFI94946.1"/>
    <property type="molecule type" value="Genomic_DNA"/>
</dbReference>
<dbReference type="VEuPathDB" id="FungiDB:SCHCODRAFT_02670601"/>
<dbReference type="GeneID" id="9594200"/>
<feature type="signal peptide" evidence="1">
    <location>
        <begin position="1"/>
        <end position="21"/>
    </location>
</feature>
<dbReference type="HOGENOM" id="CLU_058858_1_0_1"/>
<protein>
    <submittedName>
        <fullName evidence="2">Expressed protein</fullName>
    </submittedName>
</protein>
<dbReference type="OMA" id="PANACID"/>
<dbReference type="OrthoDB" id="3010635at2759"/>
<proteinExistence type="predicted"/>
<reference evidence="2 3" key="1">
    <citation type="journal article" date="2010" name="Nat. Biotechnol.">
        <title>Genome sequence of the model mushroom Schizophyllum commune.</title>
        <authorList>
            <person name="Ohm R.A."/>
            <person name="de Jong J.F."/>
            <person name="Lugones L.G."/>
            <person name="Aerts A."/>
            <person name="Kothe E."/>
            <person name="Stajich J.E."/>
            <person name="de Vries R.P."/>
            <person name="Record E."/>
            <person name="Levasseur A."/>
            <person name="Baker S.E."/>
            <person name="Bartholomew K.A."/>
            <person name="Coutinho P.M."/>
            <person name="Erdmann S."/>
            <person name="Fowler T.J."/>
            <person name="Gathman A.C."/>
            <person name="Lombard V."/>
            <person name="Henrissat B."/>
            <person name="Knabe N."/>
            <person name="Kuees U."/>
            <person name="Lilly W.W."/>
            <person name="Lindquist E."/>
            <person name="Lucas S."/>
            <person name="Magnuson J.K."/>
            <person name="Piumi F."/>
            <person name="Raudaskoski M."/>
            <person name="Salamov A."/>
            <person name="Schmutz J."/>
            <person name="Schwarze F.W.M.R."/>
            <person name="vanKuyk P.A."/>
            <person name="Horton J.S."/>
            <person name="Grigoriev I.V."/>
            <person name="Woesten H.A.B."/>
        </authorList>
    </citation>
    <scope>NUCLEOTIDE SEQUENCE [LARGE SCALE GENOMIC DNA]</scope>
    <source>
        <strain evidence="3">H4-8 / FGSC 9210</strain>
    </source>
</reference>
<feature type="chain" id="PRO_5003120812" evidence="1">
    <location>
        <begin position="22"/>
        <end position="308"/>
    </location>
</feature>
<evidence type="ECO:0000313" key="3">
    <source>
        <dbReference type="Proteomes" id="UP000007431"/>
    </source>
</evidence>